<dbReference type="InterPro" id="IPR024177">
    <property type="entry name" value="Biotin_synthase"/>
</dbReference>
<proteinExistence type="inferred from homology"/>
<keyword evidence="5 13" id="KW-0808">Transferase</keyword>
<evidence type="ECO:0000256" key="5">
    <source>
        <dbReference type="ARBA" id="ARBA00022679"/>
    </source>
</evidence>
<dbReference type="InterPro" id="IPR002684">
    <property type="entry name" value="Biotin_synth/BioAB"/>
</dbReference>
<dbReference type="SUPFAM" id="SSF102114">
    <property type="entry name" value="Radical SAM enzymes"/>
    <property type="match status" value="1"/>
</dbReference>
<evidence type="ECO:0000256" key="10">
    <source>
        <dbReference type="ARBA" id="ARBA00023004"/>
    </source>
</evidence>
<dbReference type="SMART" id="SM00729">
    <property type="entry name" value="Elp3"/>
    <property type="match status" value="1"/>
</dbReference>
<keyword evidence="7 13" id="KW-0001">2Fe-2S</keyword>
<feature type="binding site" evidence="13">
    <location>
        <position position="146"/>
    </location>
    <ligand>
        <name>[2Fe-2S] cluster</name>
        <dbReference type="ChEBI" id="CHEBI:190135"/>
    </ligand>
</feature>
<name>A0ABQ0PTT5_9PROT</name>
<protein>
    <recommendedName>
        <fullName evidence="3 13">Biotin synthase</fullName>
        <ecNumber evidence="3 13">2.8.1.6</ecNumber>
    </recommendedName>
</protein>
<dbReference type="PIRSF" id="PIRSF001619">
    <property type="entry name" value="Biotin_synth"/>
    <property type="match status" value="1"/>
</dbReference>
<dbReference type="NCBIfam" id="TIGR00433">
    <property type="entry name" value="bioB"/>
    <property type="match status" value="1"/>
</dbReference>
<dbReference type="InterPro" id="IPR010722">
    <property type="entry name" value="BATS_dom"/>
</dbReference>
<sequence length="335" mass="36424">MRMPDGSSPVTRSSSASLPEIRHDWTVPEIQALLDLPFPELMFRAQATHRAHFDPTEMQISTLLSIKTGGCPEDCAYCPQSALHEKSVKAERLMAVDAVLTEARKAKDAGASRFCMGAAWRSPKDHDLETVCAMIEGVKDLGLETCVTLGMLDAGQAGKLREAGLDYYNHNLDTSPEYYGDIITTRTYQDRLDTLSNVRDAGINVCCGGIVGMGENETDRAGLIAALASLPAHPESVPINLLVRVKGTPLGESEEVDPLDFVRMIAAARISMPKSRVRLAAGREDMSDETQTLCFLAGANSIFYGERLLTTPNPQASRDRKLLDKLGMHTTGISV</sequence>
<dbReference type="SFLD" id="SFLDG01278">
    <property type="entry name" value="biotin_synthase_like"/>
    <property type="match status" value="1"/>
</dbReference>
<feature type="binding site" evidence="13">
    <location>
        <position position="75"/>
    </location>
    <ligand>
        <name>[4Fe-4S] cluster</name>
        <dbReference type="ChEBI" id="CHEBI:49883"/>
        <note>4Fe-4S-S-AdoMet</note>
    </ligand>
</feature>
<dbReference type="SMART" id="SM00876">
    <property type="entry name" value="BATS"/>
    <property type="match status" value="1"/>
</dbReference>
<keyword evidence="8 13" id="KW-0479">Metal-binding</keyword>
<comment type="function">
    <text evidence="13">Catalyzes the conversion of dethiobiotin (DTB) to biotin by the insertion of a sulfur atom into dethiobiotin via a radical-based mechanism.</text>
</comment>
<evidence type="ECO:0000256" key="8">
    <source>
        <dbReference type="ARBA" id="ARBA00022723"/>
    </source>
</evidence>
<gene>
    <name evidence="13" type="primary">bioB</name>
    <name evidence="15" type="ORF">AA14337_1933</name>
</gene>
<dbReference type="InterPro" id="IPR013785">
    <property type="entry name" value="Aldolase_TIM"/>
</dbReference>
<evidence type="ECO:0000256" key="1">
    <source>
        <dbReference type="ARBA" id="ARBA00004942"/>
    </source>
</evidence>
<keyword evidence="10 13" id="KW-0408">Iron</keyword>
<comment type="caution">
    <text evidence="15">The sequence shown here is derived from an EMBL/GenBank/DDBJ whole genome shotgun (WGS) entry which is preliminary data.</text>
</comment>
<dbReference type="SFLD" id="SFLDF00272">
    <property type="entry name" value="biotin_synthase"/>
    <property type="match status" value="1"/>
</dbReference>
<dbReference type="Gene3D" id="3.20.20.70">
    <property type="entry name" value="Aldolase class I"/>
    <property type="match status" value="1"/>
</dbReference>
<evidence type="ECO:0000313" key="16">
    <source>
        <dbReference type="Proteomes" id="UP001065047"/>
    </source>
</evidence>
<dbReference type="SFLD" id="SFLDS00029">
    <property type="entry name" value="Radical_SAM"/>
    <property type="match status" value="1"/>
</dbReference>
<reference evidence="15" key="1">
    <citation type="submission" date="2013-04" db="EMBL/GenBank/DDBJ databases">
        <title>The genome sequencing project of 58 acetic acid bacteria.</title>
        <authorList>
            <person name="Okamoto-Kainuma A."/>
            <person name="Ishikawa M."/>
            <person name="Umino S."/>
            <person name="Koizumi Y."/>
            <person name="Shiwa Y."/>
            <person name="Yoshikawa H."/>
            <person name="Matsutani M."/>
            <person name="Matsushita K."/>
        </authorList>
    </citation>
    <scope>NUCLEOTIDE SEQUENCE</scope>
    <source>
        <strain evidence="15">DSM 14337</strain>
    </source>
</reference>
<feature type="binding site" evidence="13">
    <location>
        <position position="78"/>
    </location>
    <ligand>
        <name>[4Fe-4S] cluster</name>
        <dbReference type="ChEBI" id="CHEBI:49883"/>
        <note>4Fe-4S-S-AdoMet</note>
    </ligand>
</feature>
<dbReference type="PROSITE" id="PS51918">
    <property type="entry name" value="RADICAL_SAM"/>
    <property type="match status" value="1"/>
</dbReference>
<evidence type="ECO:0000313" key="15">
    <source>
        <dbReference type="EMBL" id="GBQ81127.1"/>
    </source>
</evidence>
<evidence type="ECO:0000256" key="7">
    <source>
        <dbReference type="ARBA" id="ARBA00022714"/>
    </source>
</evidence>
<comment type="similarity">
    <text evidence="2 13">Belongs to the radical SAM superfamily. Biotin synthase family.</text>
</comment>
<dbReference type="InterPro" id="IPR007197">
    <property type="entry name" value="rSAM"/>
</dbReference>
<comment type="catalytic activity">
    <reaction evidence="12 13">
        <text>(4R,5S)-dethiobiotin + (sulfur carrier)-SH + 2 reduced [2Fe-2S]-[ferredoxin] + 2 S-adenosyl-L-methionine = (sulfur carrier)-H + biotin + 2 5'-deoxyadenosine + 2 L-methionine + 2 oxidized [2Fe-2S]-[ferredoxin]</text>
        <dbReference type="Rhea" id="RHEA:22060"/>
        <dbReference type="Rhea" id="RHEA-COMP:10000"/>
        <dbReference type="Rhea" id="RHEA-COMP:10001"/>
        <dbReference type="Rhea" id="RHEA-COMP:14737"/>
        <dbReference type="Rhea" id="RHEA-COMP:14739"/>
        <dbReference type="ChEBI" id="CHEBI:17319"/>
        <dbReference type="ChEBI" id="CHEBI:29917"/>
        <dbReference type="ChEBI" id="CHEBI:33737"/>
        <dbReference type="ChEBI" id="CHEBI:33738"/>
        <dbReference type="ChEBI" id="CHEBI:57586"/>
        <dbReference type="ChEBI" id="CHEBI:57844"/>
        <dbReference type="ChEBI" id="CHEBI:59789"/>
        <dbReference type="ChEBI" id="CHEBI:64428"/>
        <dbReference type="ChEBI" id="CHEBI:149473"/>
        <dbReference type="EC" id="2.8.1.6"/>
    </reaction>
</comment>
<dbReference type="EC" id="2.8.1.6" evidence="3 13"/>
<dbReference type="HAMAP" id="MF_01694">
    <property type="entry name" value="BioB"/>
    <property type="match status" value="1"/>
</dbReference>
<evidence type="ECO:0000256" key="12">
    <source>
        <dbReference type="ARBA" id="ARBA00051157"/>
    </source>
</evidence>
<evidence type="ECO:0000256" key="9">
    <source>
        <dbReference type="ARBA" id="ARBA00022756"/>
    </source>
</evidence>
<dbReference type="SFLD" id="SFLDG01060">
    <property type="entry name" value="BATS_domain_containing"/>
    <property type="match status" value="1"/>
</dbReference>
<keyword evidence="4 13" id="KW-0004">4Fe-4S</keyword>
<accession>A0ABQ0PTT5</accession>
<comment type="cofactor">
    <cofactor evidence="13">
        <name>[2Fe-2S] cluster</name>
        <dbReference type="ChEBI" id="CHEBI:190135"/>
    </cofactor>
    <text evidence="13">Binds 1 [2Fe-2S] cluster. The cluster is coordinated with 3 cysteines and 1 arginine.</text>
</comment>
<dbReference type="Pfam" id="PF04055">
    <property type="entry name" value="Radical_SAM"/>
    <property type="match status" value="1"/>
</dbReference>
<dbReference type="InterPro" id="IPR058240">
    <property type="entry name" value="rSAM_sf"/>
</dbReference>
<organism evidence="15 16">
    <name type="scientific">Acetobacter malorum DSM 14337</name>
    <dbReference type="NCBI Taxonomy" id="1307910"/>
    <lineage>
        <taxon>Bacteria</taxon>
        <taxon>Pseudomonadati</taxon>
        <taxon>Pseudomonadota</taxon>
        <taxon>Alphaproteobacteria</taxon>
        <taxon>Acetobacterales</taxon>
        <taxon>Acetobacteraceae</taxon>
        <taxon>Acetobacter</taxon>
    </lineage>
</organism>
<dbReference type="Proteomes" id="UP001065047">
    <property type="component" value="Unassembled WGS sequence"/>
</dbReference>
<dbReference type="PANTHER" id="PTHR22976:SF2">
    <property type="entry name" value="BIOTIN SYNTHASE, MITOCHONDRIAL"/>
    <property type="match status" value="1"/>
</dbReference>
<keyword evidence="16" id="KW-1185">Reference proteome</keyword>
<keyword evidence="9 13" id="KW-0093">Biotin biosynthesis</keyword>
<evidence type="ECO:0000256" key="2">
    <source>
        <dbReference type="ARBA" id="ARBA00010765"/>
    </source>
</evidence>
<dbReference type="CDD" id="cd01335">
    <property type="entry name" value="Radical_SAM"/>
    <property type="match status" value="1"/>
</dbReference>
<dbReference type="PANTHER" id="PTHR22976">
    <property type="entry name" value="BIOTIN SYNTHASE"/>
    <property type="match status" value="1"/>
</dbReference>
<feature type="binding site" evidence="13">
    <location>
        <position position="278"/>
    </location>
    <ligand>
        <name>[2Fe-2S] cluster</name>
        <dbReference type="ChEBI" id="CHEBI:190135"/>
    </ligand>
</feature>
<evidence type="ECO:0000256" key="6">
    <source>
        <dbReference type="ARBA" id="ARBA00022691"/>
    </source>
</evidence>
<dbReference type="Pfam" id="PF06968">
    <property type="entry name" value="BATS"/>
    <property type="match status" value="1"/>
</dbReference>
<keyword evidence="6 13" id="KW-0949">S-adenosyl-L-methionine</keyword>
<evidence type="ECO:0000256" key="13">
    <source>
        <dbReference type="HAMAP-Rule" id="MF_01694"/>
    </source>
</evidence>
<evidence type="ECO:0000256" key="11">
    <source>
        <dbReference type="ARBA" id="ARBA00023014"/>
    </source>
</evidence>
<evidence type="ECO:0000256" key="3">
    <source>
        <dbReference type="ARBA" id="ARBA00012236"/>
    </source>
</evidence>
<evidence type="ECO:0000256" key="4">
    <source>
        <dbReference type="ARBA" id="ARBA00022485"/>
    </source>
</evidence>
<feature type="binding site" evidence="13">
    <location>
        <position position="115"/>
    </location>
    <ligand>
        <name>[2Fe-2S] cluster</name>
        <dbReference type="ChEBI" id="CHEBI:190135"/>
    </ligand>
</feature>
<dbReference type="InterPro" id="IPR006638">
    <property type="entry name" value="Elp3/MiaA/NifB-like_rSAM"/>
</dbReference>
<comment type="subunit">
    <text evidence="13">Homodimer.</text>
</comment>
<comment type="cofactor">
    <cofactor evidence="13">
        <name>[4Fe-4S] cluster</name>
        <dbReference type="ChEBI" id="CHEBI:49883"/>
    </cofactor>
    <text evidence="13">Binds 1 [4Fe-4S] cluster. The cluster is coordinated with 3 cysteines and an exchangeable S-adenosyl-L-methionine.</text>
</comment>
<dbReference type="EMBL" id="BAPF01000029">
    <property type="protein sequence ID" value="GBQ81127.1"/>
    <property type="molecule type" value="Genomic_DNA"/>
</dbReference>
<comment type="pathway">
    <text evidence="1 13">Cofactor biosynthesis; biotin biosynthesis; biotin from 7,8-diaminononanoate: step 2/2.</text>
</comment>
<feature type="domain" description="Radical SAM core" evidence="14">
    <location>
        <begin position="56"/>
        <end position="274"/>
    </location>
</feature>
<feature type="binding site" evidence="13">
    <location>
        <position position="206"/>
    </location>
    <ligand>
        <name>[2Fe-2S] cluster</name>
        <dbReference type="ChEBI" id="CHEBI:190135"/>
    </ligand>
</feature>
<keyword evidence="11 13" id="KW-0411">Iron-sulfur</keyword>
<evidence type="ECO:0000259" key="14">
    <source>
        <dbReference type="PROSITE" id="PS51918"/>
    </source>
</evidence>
<feature type="binding site" evidence="13">
    <location>
        <position position="71"/>
    </location>
    <ligand>
        <name>[4Fe-4S] cluster</name>
        <dbReference type="ChEBI" id="CHEBI:49883"/>
        <note>4Fe-4S-S-AdoMet</note>
    </ligand>
</feature>